<proteinExistence type="inferred from homology"/>
<name>A0ABD6A8V7_9EURY</name>
<dbReference type="GeneID" id="79316336"/>
<reference evidence="3 4" key="1">
    <citation type="journal article" date="2019" name="Int. J. Syst. Evol. Microbiol.">
        <title>The Global Catalogue of Microorganisms (GCM) 10K type strain sequencing project: providing services to taxonomists for standard genome sequencing and annotation.</title>
        <authorList>
            <consortium name="The Broad Institute Genomics Platform"/>
            <consortium name="The Broad Institute Genome Sequencing Center for Infectious Disease"/>
            <person name="Wu L."/>
            <person name="Ma J."/>
        </authorList>
    </citation>
    <scope>NUCLEOTIDE SEQUENCE [LARGE SCALE GENOMIC DNA]</scope>
    <source>
        <strain evidence="3 4">PSR21</strain>
    </source>
</reference>
<dbReference type="EC" id="3.1.4.-" evidence="1"/>
<dbReference type="PANTHER" id="PTHR11124">
    <property type="entry name" value="VACUOLAR SORTING PROTEIN VPS29"/>
    <property type="match status" value="1"/>
</dbReference>
<comment type="caution">
    <text evidence="3">The sequence shown here is derived from an EMBL/GenBank/DDBJ whole genome shotgun (WGS) entry which is preliminary data.</text>
</comment>
<comment type="cofactor">
    <cofactor evidence="1">
        <name>a divalent metal cation</name>
        <dbReference type="ChEBI" id="CHEBI:60240"/>
    </cofactor>
</comment>
<keyword evidence="4" id="KW-1185">Reference proteome</keyword>
<evidence type="ECO:0000313" key="3">
    <source>
        <dbReference type="EMBL" id="MFC7317011.1"/>
    </source>
</evidence>
<dbReference type="RefSeq" id="WP_276303729.1">
    <property type="nucleotide sequence ID" value="NZ_CP119992.1"/>
</dbReference>
<evidence type="ECO:0000256" key="1">
    <source>
        <dbReference type="RuleBase" id="RU362039"/>
    </source>
</evidence>
<dbReference type="Gene3D" id="3.60.21.10">
    <property type="match status" value="1"/>
</dbReference>
<dbReference type="InterPro" id="IPR029052">
    <property type="entry name" value="Metallo-depent_PP-like"/>
</dbReference>
<gene>
    <name evidence="3" type="ORF">ACFQPE_09410</name>
</gene>
<dbReference type="InterPro" id="IPR000979">
    <property type="entry name" value="Phosphodiesterase_MJ0936/Vps29"/>
</dbReference>
<dbReference type="EMBL" id="JBHTBF010000002">
    <property type="protein sequence ID" value="MFC7317011.1"/>
    <property type="molecule type" value="Genomic_DNA"/>
</dbReference>
<keyword evidence="1" id="KW-0479">Metal-binding</keyword>
<accession>A0ABD6A8V7</accession>
<dbReference type="InterPro" id="IPR024654">
    <property type="entry name" value="Calcineurin-like_PHP_lpxH"/>
</dbReference>
<organism evidence="3 4">
    <name type="scientific">Halomarina halobia</name>
    <dbReference type="NCBI Taxonomy" id="3033386"/>
    <lineage>
        <taxon>Archaea</taxon>
        <taxon>Methanobacteriati</taxon>
        <taxon>Methanobacteriota</taxon>
        <taxon>Stenosarchaea group</taxon>
        <taxon>Halobacteria</taxon>
        <taxon>Halobacteriales</taxon>
        <taxon>Natronomonadaceae</taxon>
        <taxon>Halomarina</taxon>
    </lineage>
</organism>
<dbReference type="GO" id="GO:0046872">
    <property type="term" value="F:metal ion binding"/>
    <property type="evidence" value="ECO:0007669"/>
    <property type="project" value="UniProtKB-KW"/>
</dbReference>
<dbReference type="Pfam" id="PF12850">
    <property type="entry name" value="Metallophos_2"/>
    <property type="match status" value="1"/>
</dbReference>
<dbReference type="SUPFAM" id="SSF56300">
    <property type="entry name" value="Metallo-dependent phosphatases"/>
    <property type="match status" value="1"/>
</dbReference>
<feature type="domain" description="Calcineurin-like phosphoesterase" evidence="2">
    <location>
        <begin position="1"/>
        <end position="159"/>
    </location>
</feature>
<dbReference type="Proteomes" id="UP001596547">
    <property type="component" value="Unassembled WGS sequence"/>
</dbReference>
<dbReference type="GO" id="GO:0016787">
    <property type="term" value="F:hydrolase activity"/>
    <property type="evidence" value="ECO:0007669"/>
    <property type="project" value="UniProtKB-UniRule"/>
</dbReference>
<protein>
    <recommendedName>
        <fullName evidence="1">Phosphoesterase</fullName>
        <ecNumber evidence="1">3.1.4.-</ecNumber>
    </recommendedName>
</protein>
<evidence type="ECO:0000313" key="4">
    <source>
        <dbReference type="Proteomes" id="UP001596547"/>
    </source>
</evidence>
<dbReference type="NCBIfam" id="TIGR00040">
    <property type="entry name" value="yfcE"/>
    <property type="match status" value="1"/>
</dbReference>
<comment type="similarity">
    <text evidence="1">Belongs to the metallophosphoesterase superfamily. YfcE family.</text>
</comment>
<evidence type="ECO:0000259" key="2">
    <source>
        <dbReference type="Pfam" id="PF12850"/>
    </source>
</evidence>
<dbReference type="AlphaFoldDB" id="A0ABD6A8V7"/>
<sequence>MRIAVISDTHIPSRAEEIPSWVRDEVRAADHVVHAGDFDSREAYATVADLAPELTAVRGNMDPVTSDAELPEVASVELGGVRFVVTHGTGDLDTYRERVAGIVRGETDGDESDAPVVGVCGHTHRLMDEEVEGVRLLNPGSATGADPATHATMLVVRAERGEYEVSVEEGP</sequence>